<evidence type="ECO:0000313" key="7">
    <source>
        <dbReference type="Proteomes" id="UP001174932"/>
    </source>
</evidence>
<dbReference type="Pfam" id="PF02631">
    <property type="entry name" value="RecX_HTH2"/>
    <property type="match status" value="1"/>
</dbReference>
<sequence>MSEPDADDAGEPRAVLPTARMLAWARNSAAYRLTKSMMTEKQLRDAIIRKARQKFEAIEDEHLQALAAEAVRFGYQNKALDDRAFAEVSARSGARSGKSRRVIAQKLAIKGVDRDLAREALTDSDDFQAAIVHARKRRLGPFRRPDATEPNDDKEMASFGRAGFSFEIGRRVLDLTIEEAEEILFNTQRL</sequence>
<protein>
    <recommendedName>
        <fullName evidence="3">Regulatory protein RecX</fullName>
    </recommendedName>
</protein>
<keyword evidence="4" id="KW-0963">Cytoplasm</keyword>
<evidence type="ECO:0000256" key="1">
    <source>
        <dbReference type="ARBA" id="ARBA00004496"/>
    </source>
</evidence>
<comment type="subcellular location">
    <subcellularLocation>
        <location evidence="1">Cytoplasm</location>
    </subcellularLocation>
</comment>
<dbReference type="RefSeq" id="WP_304375558.1">
    <property type="nucleotide sequence ID" value="NZ_JAUOZU010000006.1"/>
</dbReference>
<dbReference type="EMBL" id="JAUOZU010000006">
    <property type="protein sequence ID" value="MDO6963642.1"/>
    <property type="molecule type" value="Genomic_DNA"/>
</dbReference>
<reference evidence="6" key="2">
    <citation type="submission" date="2023-07" db="EMBL/GenBank/DDBJ databases">
        <authorList>
            <person name="Shen H."/>
        </authorList>
    </citation>
    <scope>NUCLEOTIDE SEQUENCE</scope>
    <source>
        <strain evidence="6">TNR-22</strain>
    </source>
</reference>
<evidence type="ECO:0000256" key="4">
    <source>
        <dbReference type="ARBA" id="ARBA00022490"/>
    </source>
</evidence>
<evidence type="ECO:0000259" key="5">
    <source>
        <dbReference type="Pfam" id="PF02631"/>
    </source>
</evidence>
<name>A0ABT8YJ04_9HYPH</name>
<dbReference type="InterPro" id="IPR053924">
    <property type="entry name" value="RecX_HTH_2nd"/>
</dbReference>
<keyword evidence="7" id="KW-1185">Reference proteome</keyword>
<dbReference type="InterPro" id="IPR036388">
    <property type="entry name" value="WH-like_DNA-bd_sf"/>
</dbReference>
<comment type="similarity">
    <text evidence="2">Belongs to the RecX family.</text>
</comment>
<evidence type="ECO:0000256" key="3">
    <source>
        <dbReference type="ARBA" id="ARBA00018111"/>
    </source>
</evidence>
<evidence type="ECO:0000313" key="6">
    <source>
        <dbReference type="EMBL" id="MDO6963642.1"/>
    </source>
</evidence>
<accession>A0ABT8YJ04</accession>
<dbReference type="Proteomes" id="UP001174932">
    <property type="component" value="Unassembled WGS sequence"/>
</dbReference>
<proteinExistence type="inferred from homology"/>
<gene>
    <name evidence="6" type="ORF">Q4481_06715</name>
</gene>
<comment type="caution">
    <text evidence="6">The sequence shown here is derived from an EMBL/GenBank/DDBJ whole genome shotgun (WGS) entry which is preliminary data.</text>
</comment>
<organism evidence="6 7">
    <name type="scientific">Rhizobium alvei</name>
    <dbReference type="NCBI Taxonomy" id="1132659"/>
    <lineage>
        <taxon>Bacteria</taxon>
        <taxon>Pseudomonadati</taxon>
        <taxon>Pseudomonadota</taxon>
        <taxon>Alphaproteobacteria</taxon>
        <taxon>Hyphomicrobiales</taxon>
        <taxon>Rhizobiaceae</taxon>
        <taxon>Rhizobium/Agrobacterium group</taxon>
        <taxon>Rhizobium</taxon>
    </lineage>
</organism>
<reference evidence="6" key="1">
    <citation type="journal article" date="2015" name="Int. J. Syst. Evol. Microbiol.">
        <title>Rhizobium alvei sp. nov., isolated from a freshwater river.</title>
        <authorList>
            <person name="Sheu S.Y."/>
            <person name="Huang H.W."/>
            <person name="Young C.C."/>
            <person name="Chen W.M."/>
        </authorList>
    </citation>
    <scope>NUCLEOTIDE SEQUENCE</scope>
    <source>
        <strain evidence="6">TNR-22</strain>
    </source>
</reference>
<evidence type="ECO:0000256" key="2">
    <source>
        <dbReference type="ARBA" id="ARBA00009695"/>
    </source>
</evidence>
<dbReference type="Gene3D" id="1.10.10.10">
    <property type="entry name" value="Winged helix-like DNA-binding domain superfamily/Winged helix DNA-binding domain"/>
    <property type="match status" value="1"/>
</dbReference>
<feature type="domain" description="RecX second three-helical" evidence="5">
    <location>
        <begin position="81"/>
        <end position="121"/>
    </location>
</feature>